<evidence type="ECO:0000313" key="1">
    <source>
        <dbReference type="EMBL" id="JAD75830.1"/>
    </source>
</evidence>
<proteinExistence type="predicted"/>
<protein>
    <submittedName>
        <fullName evidence="1">Uncharacterized protein</fullName>
    </submittedName>
</protein>
<dbReference type="EMBL" id="GBRH01222065">
    <property type="protein sequence ID" value="JAD75830.1"/>
    <property type="molecule type" value="Transcribed_RNA"/>
</dbReference>
<dbReference type="AlphaFoldDB" id="A0A0A9CR11"/>
<sequence>MGLLLIFREAPESVPIFANRSGECNLPQRKQCSSCRSACINISLAY</sequence>
<name>A0A0A9CR11_ARUDO</name>
<reference evidence="1" key="2">
    <citation type="journal article" date="2015" name="Data Brief">
        <title>Shoot transcriptome of the giant reed, Arundo donax.</title>
        <authorList>
            <person name="Barrero R.A."/>
            <person name="Guerrero F.D."/>
            <person name="Moolhuijzen P."/>
            <person name="Goolsby J.A."/>
            <person name="Tidwell J."/>
            <person name="Bellgard S.E."/>
            <person name="Bellgard M.I."/>
        </authorList>
    </citation>
    <scope>NUCLEOTIDE SEQUENCE</scope>
    <source>
        <tissue evidence="1">Shoot tissue taken approximately 20 cm above the soil surface</tissue>
    </source>
</reference>
<reference evidence="1" key="1">
    <citation type="submission" date="2014-09" db="EMBL/GenBank/DDBJ databases">
        <authorList>
            <person name="Magalhaes I.L.F."/>
            <person name="Oliveira U."/>
            <person name="Santos F.R."/>
            <person name="Vidigal T.H.D.A."/>
            <person name="Brescovit A.D."/>
            <person name="Santos A.J."/>
        </authorList>
    </citation>
    <scope>NUCLEOTIDE SEQUENCE</scope>
    <source>
        <tissue evidence="1">Shoot tissue taken approximately 20 cm above the soil surface</tissue>
    </source>
</reference>
<organism evidence="1">
    <name type="scientific">Arundo donax</name>
    <name type="common">Giant reed</name>
    <name type="synonym">Donax arundinaceus</name>
    <dbReference type="NCBI Taxonomy" id="35708"/>
    <lineage>
        <taxon>Eukaryota</taxon>
        <taxon>Viridiplantae</taxon>
        <taxon>Streptophyta</taxon>
        <taxon>Embryophyta</taxon>
        <taxon>Tracheophyta</taxon>
        <taxon>Spermatophyta</taxon>
        <taxon>Magnoliopsida</taxon>
        <taxon>Liliopsida</taxon>
        <taxon>Poales</taxon>
        <taxon>Poaceae</taxon>
        <taxon>PACMAD clade</taxon>
        <taxon>Arundinoideae</taxon>
        <taxon>Arundineae</taxon>
        <taxon>Arundo</taxon>
    </lineage>
</organism>
<accession>A0A0A9CR11</accession>